<dbReference type="InterPro" id="IPR045076">
    <property type="entry name" value="MutS"/>
</dbReference>
<dbReference type="SUPFAM" id="SSF48334">
    <property type="entry name" value="DNA repair protein MutS, domain III"/>
    <property type="match status" value="1"/>
</dbReference>
<evidence type="ECO:0000256" key="5">
    <source>
        <dbReference type="ARBA" id="ARBA00022840"/>
    </source>
</evidence>
<keyword evidence="4 9" id="KW-0227">DNA damage</keyword>
<keyword evidence="6 9" id="KW-0238">DNA-binding</keyword>
<feature type="binding site" evidence="9">
    <location>
        <begin position="615"/>
        <end position="622"/>
    </location>
    <ligand>
        <name>ATP</name>
        <dbReference type="ChEBI" id="CHEBI:30616"/>
    </ligand>
</feature>
<dbReference type="Pfam" id="PF05188">
    <property type="entry name" value="MutS_II"/>
    <property type="match status" value="1"/>
</dbReference>
<keyword evidence="7 9" id="KW-0234">DNA repair</keyword>
<evidence type="ECO:0000256" key="6">
    <source>
        <dbReference type="ARBA" id="ARBA00023125"/>
    </source>
</evidence>
<evidence type="ECO:0000256" key="3">
    <source>
        <dbReference type="ARBA" id="ARBA00022741"/>
    </source>
</evidence>
<dbReference type="InterPro" id="IPR016151">
    <property type="entry name" value="DNA_mismatch_repair_MutS_N"/>
</dbReference>
<dbReference type="Gene3D" id="3.40.1170.10">
    <property type="entry name" value="DNA repair protein MutS, domain I"/>
    <property type="match status" value="1"/>
</dbReference>
<accession>A0A8J7CEP2</accession>
<dbReference type="InterPro" id="IPR000432">
    <property type="entry name" value="DNA_mismatch_repair_MutS_C"/>
</dbReference>
<evidence type="ECO:0000256" key="9">
    <source>
        <dbReference type="HAMAP-Rule" id="MF_00096"/>
    </source>
</evidence>
<evidence type="ECO:0000256" key="1">
    <source>
        <dbReference type="ARBA" id="ARBA00006271"/>
    </source>
</evidence>
<dbReference type="FunFam" id="3.40.50.300:FF:000870">
    <property type="entry name" value="MutS protein homolog 4"/>
    <property type="match status" value="1"/>
</dbReference>
<dbReference type="NCBIfam" id="NF003810">
    <property type="entry name" value="PRK05399.1"/>
    <property type="match status" value="1"/>
</dbReference>
<dbReference type="GO" id="GO:0030983">
    <property type="term" value="F:mismatched DNA binding"/>
    <property type="evidence" value="ECO:0007669"/>
    <property type="project" value="InterPro"/>
</dbReference>
<dbReference type="SMART" id="SM00534">
    <property type="entry name" value="MUTSac"/>
    <property type="match status" value="1"/>
</dbReference>
<comment type="similarity">
    <text evidence="1 9 10">Belongs to the DNA mismatch repair MutS family.</text>
</comment>
<dbReference type="GO" id="GO:0003684">
    <property type="term" value="F:damaged DNA binding"/>
    <property type="evidence" value="ECO:0007669"/>
    <property type="project" value="UniProtKB-UniRule"/>
</dbReference>
<reference evidence="12 13" key="1">
    <citation type="submission" date="2020-08" db="EMBL/GenBank/DDBJ databases">
        <title>Acidobacteriota in marine sediments use diverse sulfur dissimilation pathways.</title>
        <authorList>
            <person name="Wasmund K."/>
        </authorList>
    </citation>
    <scope>NUCLEOTIDE SEQUENCE [LARGE SCALE GENOMIC DNA]</scope>
    <source>
        <strain evidence="12">MAG AM3-A</strain>
    </source>
</reference>
<evidence type="ECO:0000256" key="2">
    <source>
        <dbReference type="ARBA" id="ARBA00021982"/>
    </source>
</evidence>
<proteinExistence type="inferred from homology"/>
<comment type="caution">
    <text evidence="12">The sequence shown here is derived from an EMBL/GenBank/DDBJ whole genome shotgun (WGS) entry which is preliminary data.</text>
</comment>
<keyword evidence="3 9" id="KW-0547">Nucleotide-binding</keyword>
<dbReference type="Pfam" id="PF01624">
    <property type="entry name" value="MutS_I"/>
    <property type="match status" value="1"/>
</dbReference>
<dbReference type="PANTHER" id="PTHR11361">
    <property type="entry name" value="DNA MISMATCH REPAIR PROTEIN MUTS FAMILY MEMBER"/>
    <property type="match status" value="1"/>
</dbReference>
<dbReference type="PANTHER" id="PTHR11361:SF34">
    <property type="entry name" value="DNA MISMATCH REPAIR PROTEIN MSH1, MITOCHONDRIAL"/>
    <property type="match status" value="1"/>
</dbReference>
<dbReference type="EMBL" id="JACXWA010000071">
    <property type="protein sequence ID" value="MBD3870602.1"/>
    <property type="molecule type" value="Genomic_DNA"/>
</dbReference>
<evidence type="ECO:0000256" key="4">
    <source>
        <dbReference type="ARBA" id="ARBA00022763"/>
    </source>
</evidence>
<dbReference type="InterPro" id="IPR027417">
    <property type="entry name" value="P-loop_NTPase"/>
</dbReference>
<dbReference type="FunFam" id="3.40.1170.10:FF:000001">
    <property type="entry name" value="DNA mismatch repair protein MutS"/>
    <property type="match status" value="1"/>
</dbReference>
<dbReference type="InterPro" id="IPR007695">
    <property type="entry name" value="DNA_mismatch_repair_MutS-lik_N"/>
</dbReference>
<dbReference type="AlphaFoldDB" id="A0A8J7CEP2"/>
<gene>
    <name evidence="9 12" type="primary">mutS</name>
    <name evidence="12" type="ORF">IFJ97_04510</name>
</gene>
<dbReference type="InterPro" id="IPR005748">
    <property type="entry name" value="DNA_mismatch_repair_MutS"/>
</dbReference>
<feature type="domain" description="DNA mismatch repair proteins mutS family" evidence="11">
    <location>
        <begin position="689"/>
        <end position="705"/>
    </location>
</feature>
<dbReference type="GO" id="GO:0140664">
    <property type="term" value="F:ATP-dependent DNA damage sensor activity"/>
    <property type="evidence" value="ECO:0007669"/>
    <property type="project" value="InterPro"/>
</dbReference>
<dbReference type="GO" id="GO:0005829">
    <property type="term" value="C:cytosol"/>
    <property type="evidence" value="ECO:0007669"/>
    <property type="project" value="TreeGrafter"/>
</dbReference>
<dbReference type="PROSITE" id="PS00486">
    <property type="entry name" value="DNA_MISMATCH_REPAIR_2"/>
    <property type="match status" value="1"/>
</dbReference>
<evidence type="ECO:0000256" key="7">
    <source>
        <dbReference type="ARBA" id="ARBA00023204"/>
    </source>
</evidence>
<evidence type="ECO:0000259" key="11">
    <source>
        <dbReference type="PROSITE" id="PS00486"/>
    </source>
</evidence>
<dbReference type="Pfam" id="PF05192">
    <property type="entry name" value="MutS_III"/>
    <property type="match status" value="1"/>
</dbReference>
<dbReference type="SUPFAM" id="SSF55271">
    <property type="entry name" value="DNA repair protein MutS, domain I"/>
    <property type="match status" value="1"/>
</dbReference>
<evidence type="ECO:0000256" key="8">
    <source>
        <dbReference type="ARBA" id="ARBA00024647"/>
    </source>
</evidence>
<dbReference type="Gene3D" id="3.40.50.300">
    <property type="entry name" value="P-loop containing nucleotide triphosphate hydrolases"/>
    <property type="match status" value="1"/>
</dbReference>
<dbReference type="InterPro" id="IPR007696">
    <property type="entry name" value="DNA_mismatch_repair_MutS_core"/>
</dbReference>
<sequence>MKMTPMLRQYLDLKEQAGTALLLYRMGDFYELFFEDAQQAAPVLGITLTRRRQNDSVDAPMCGVPHHAFDGYLGKLLDAGFRVAVAEQVEDPAKAKGLVRREIIRTHTPGTISATELLEGSEHCYLAAFGSDHESSALAWIEISTGTFEGLRSSDPDTLTEHLARLRPREVLVAEDWDGWQQVWPAEIPRPTVTPVPPETFSTSAGEQRLRRVLGVGSLRGFGLDSGEPLVGMAGALLGYVENTQKGALNHLREFICRDSGEALVVDRASLRNLEVERGADGSRKGSLIEILDHTRTRMGSRMLHDWLVRPSIDLEEIGERHRAVAELVDSAELLQDLREALEDLPDLERLAARVGLALATPRELHGLRAGLDRLPGVADAVRHATSSRLRELSEVFDPMPDLAELLHRRLAAEPAQVAGAGVMASGWDEELDEQRSLARGGKELLAGIESAERERTGIGSLKVKYNKVFGYFIEVSKSKLDKVPDDYDRRQTLTNAERFITPELKDLESRILSAEELATARDRQLYLALVEELSGHAQRITTCAATIAQLDVLAAFADRARRWGYCRPVMAEEAGIKIHEGRHPVLEELQKDPPFISNDCRLDPQSSQIVLLTGPNMGGKSTYLRQCALITLMAHAGCFVPATEAVIGATDRIFTRVGASDMLARGESTFMVEMTETANILHHATPRSLVILDEVGRGTATFDGLSLAWAIIEYLHDRDDHAALVLFATHYHELTELGRKLPRLVNRSMAVKEWRGSILFLHRVADGPADHSYGIHVAQLAGVPDEVCRRAEEVLANIERHELKISGDPVMQTPPAANAERINQLDLFRAPVDEISDRLRRLDVDGLTPREALELLAELHEKVHEKN</sequence>
<dbReference type="GO" id="GO:0006298">
    <property type="term" value="P:mismatch repair"/>
    <property type="evidence" value="ECO:0007669"/>
    <property type="project" value="UniProtKB-UniRule"/>
</dbReference>
<dbReference type="HAMAP" id="MF_00096">
    <property type="entry name" value="MutS"/>
    <property type="match status" value="1"/>
</dbReference>
<dbReference type="InterPro" id="IPR036187">
    <property type="entry name" value="DNA_mismatch_repair_MutS_sf"/>
</dbReference>
<dbReference type="InterPro" id="IPR017261">
    <property type="entry name" value="DNA_mismatch_repair_MutS/MSH"/>
</dbReference>
<protein>
    <recommendedName>
        <fullName evidence="2 9">DNA mismatch repair protein MutS</fullName>
    </recommendedName>
</protein>
<dbReference type="InterPro" id="IPR007861">
    <property type="entry name" value="DNA_mismatch_repair_MutS_clamp"/>
</dbReference>
<dbReference type="InterPro" id="IPR007860">
    <property type="entry name" value="DNA_mmatch_repair_MutS_con_dom"/>
</dbReference>
<dbReference type="SMART" id="SM00533">
    <property type="entry name" value="MUTSd"/>
    <property type="match status" value="1"/>
</dbReference>
<dbReference type="Proteomes" id="UP000598633">
    <property type="component" value="Unassembled WGS sequence"/>
</dbReference>
<dbReference type="GO" id="GO:0005524">
    <property type="term" value="F:ATP binding"/>
    <property type="evidence" value="ECO:0007669"/>
    <property type="project" value="UniProtKB-UniRule"/>
</dbReference>
<keyword evidence="5 9" id="KW-0067">ATP-binding</keyword>
<dbReference type="Gene3D" id="1.10.1420.10">
    <property type="match status" value="2"/>
</dbReference>
<evidence type="ECO:0000313" key="12">
    <source>
        <dbReference type="EMBL" id="MBD3870602.1"/>
    </source>
</evidence>
<organism evidence="12 13">
    <name type="scientific">Candidatus Sulfomarinibacter kjeldsenii</name>
    <dbReference type="NCBI Taxonomy" id="2885994"/>
    <lineage>
        <taxon>Bacteria</taxon>
        <taxon>Pseudomonadati</taxon>
        <taxon>Acidobacteriota</taxon>
        <taxon>Thermoanaerobaculia</taxon>
        <taxon>Thermoanaerobaculales</taxon>
        <taxon>Candidatus Sulfomarinibacteraceae</taxon>
        <taxon>Candidatus Sulfomarinibacter</taxon>
    </lineage>
</organism>
<evidence type="ECO:0000313" key="13">
    <source>
        <dbReference type="Proteomes" id="UP000598633"/>
    </source>
</evidence>
<dbReference type="SUPFAM" id="SSF53150">
    <property type="entry name" value="DNA repair protein MutS, domain II"/>
    <property type="match status" value="1"/>
</dbReference>
<dbReference type="Pfam" id="PF05190">
    <property type="entry name" value="MutS_IV"/>
    <property type="match status" value="1"/>
</dbReference>
<dbReference type="Gene3D" id="3.30.420.110">
    <property type="entry name" value="MutS, connector domain"/>
    <property type="match status" value="1"/>
</dbReference>
<dbReference type="CDD" id="cd03284">
    <property type="entry name" value="ABC_MutS1"/>
    <property type="match status" value="1"/>
</dbReference>
<name>A0A8J7CEP2_9BACT</name>
<dbReference type="NCBIfam" id="TIGR01070">
    <property type="entry name" value="mutS1"/>
    <property type="match status" value="1"/>
</dbReference>
<evidence type="ECO:0000256" key="10">
    <source>
        <dbReference type="RuleBase" id="RU003756"/>
    </source>
</evidence>
<comment type="function">
    <text evidence="8 9">This protein is involved in the repair of mismatches in DNA. It is possible that it carries out the mismatch recognition step. This protein has a weak ATPase activity.</text>
</comment>
<dbReference type="SUPFAM" id="SSF52540">
    <property type="entry name" value="P-loop containing nucleoside triphosphate hydrolases"/>
    <property type="match status" value="1"/>
</dbReference>
<dbReference type="InterPro" id="IPR036678">
    <property type="entry name" value="MutS_con_dom_sf"/>
</dbReference>
<dbReference type="PIRSF" id="PIRSF037677">
    <property type="entry name" value="DNA_mis_repair_Msh6"/>
    <property type="match status" value="1"/>
</dbReference>
<dbReference type="Pfam" id="PF00488">
    <property type="entry name" value="MutS_V"/>
    <property type="match status" value="1"/>
</dbReference>